<proteinExistence type="predicted"/>
<dbReference type="EMBL" id="JBBPBN010000020">
    <property type="protein sequence ID" value="KAK9016579.1"/>
    <property type="molecule type" value="Genomic_DNA"/>
</dbReference>
<comment type="caution">
    <text evidence="1">The sequence shown here is derived from an EMBL/GenBank/DDBJ whole genome shotgun (WGS) entry which is preliminary data.</text>
</comment>
<protein>
    <submittedName>
        <fullName evidence="1">Uncharacterized protein</fullName>
    </submittedName>
</protein>
<evidence type="ECO:0000313" key="2">
    <source>
        <dbReference type="Proteomes" id="UP001396334"/>
    </source>
</evidence>
<gene>
    <name evidence="1" type="ORF">V6N11_079074</name>
</gene>
<evidence type="ECO:0000313" key="1">
    <source>
        <dbReference type="EMBL" id="KAK9016579.1"/>
    </source>
</evidence>
<name>A0ABR2RV04_9ROSI</name>
<keyword evidence="2" id="KW-1185">Reference proteome</keyword>
<accession>A0ABR2RV04</accession>
<dbReference type="Proteomes" id="UP001396334">
    <property type="component" value="Unassembled WGS sequence"/>
</dbReference>
<sequence>MEKDSGLPLEDMADVFIANKRNKEGKISRLKIGFTLNFGSLSERKAEMLEAPFSLKEFEEAVWSCDNLRPQVLLNIKLSGATRKTKLDVEEF</sequence>
<reference evidence="1 2" key="1">
    <citation type="journal article" date="2024" name="G3 (Bethesda)">
        <title>Genome assembly of Hibiscus sabdariffa L. provides insights into metabolisms of medicinal natural products.</title>
        <authorList>
            <person name="Kim T."/>
        </authorList>
    </citation>
    <scope>NUCLEOTIDE SEQUENCE [LARGE SCALE GENOMIC DNA]</scope>
    <source>
        <strain evidence="1">TK-2024</strain>
        <tissue evidence="1">Old leaves</tissue>
    </source>
</reference>
<organism evidence="1 2">
    <name type="scientific">Hibiscus sabdariffa</name>
    <name type="common">roselle</name>
    <dbReference type="NCBI Taxonomy" id="183260"/>
    <lineage>
        <taxon>Eukaryota</taxon>
        <taxon>Viridiplantae</taxon>
        <taxon>Streptophyta</taxon>
        <taxon>Embryophyta</taxon>
        <taxon>Tracheophyta</taxon>
        <taxon>Spermatophyta</taxon>
        <taxon>Magnoliopsida</taxon>
        <taxon>eudicotyledons</taxon>
        <taxon>Gunneridae</taxon>
        <taxon>Pentapetalae</taxon>
        <taxon>rosids</taxon>
        <taxon>malvids</taxon>
        <taxon>Malvales</taxon>
        <taxon>Malvaceae</taxon>
        <taxon>Malvoideae</taxon>
        <taxon>Hibiscus</taxon>
    </lineage>
</organism>